<dbReference type="Proteomes" id="UP000623681">
    <property type="component" value="Unassembled WGS sequence"/>
</dbReference>
<comment type="similarity">
    <text evidence="8">Belongs to the MntP (TC 9.B.29) family.</text>
</comment>
<keyword evidence="4 8" id="KW-1133">Transmembrane helix</keyword>
<dbReference type="PANTHER" id="PTHR35529">
    <property type="entry name" value="MANGANESE EFFLUX PUMP MNTP-RELATED"/>
    <property type="match status" value="1"/>
</dbReference>
<name>A0A937K5D0_9CLOT</name>
<evidence type="ECO:0000256" key="2">
    <source>
        <dbReference type="ARBA" id="ARBA00022475"/>
    </source>
</evidence>
<gene>
    <name evidence="8" type="primary">mntP</name>
    <name evidence="9" type="ORF">JK634_11540</name>
</gene>
<evidence type="ECO:0000313" key="9">
    <source>
        <dbReference type="EMBL" id="MBL4932443.1"/>
    </source>
</evidence>
<feature type="transmembrane region" description="Helical" evidence="8">
    <location>
        <begin position="126"/>
        <end position="150"/>
    </location>
</feature>
<dbReference type="InterPro" id="IPR022929">
    <property type="entry name" value="Put_MntP"/>
</dbReference>
<evidence type="ECO:0000256" key="4">
    <source>
        <dbReference type="ARBA" id="ARBA00022989"/>
    </source>
</evidence>
<accession>A0A937K5D0</accession>
<comment type="caution">
    <text evidence="9">The sequence shown here is derived from an EMBL/GenBank/DDBJ whole genome shotgun (WGS) entry which is preliminary data.</text>
</comment>
<reference evidence="9" key="1">
    <citation type="submission" date="2021-01" db="EMBL/GenBank/DDBJ databases">
        <title>Genome public.</title>
        <authorList>
            <person name="Liu C."/>
            <person name="Sun Q."/>
        </authorList>
    </citation>
    <scope>NUCLEOTIDE SEQUENCE</scope>
    <source>
        <strain evidence="9">YIM B02565</strain>
    </source>
</reference>
<comment type="function">
    <text evidence="8">Probably functions as a manganese efflux pump.</text>
</comment>
<feature type="transmembrane region" description="Helical" evidence="8">
    <location>
        <begin position="100"/>
        <end position="120"/>
    </location>
</feature>
<evidence type="ECO:0000256" key="1">
    <source>
        <dbReference type="ARBA" id="ARBA00022448"/>
    </source>
</evidence>
<keyword evidence="5 8" id="KW-0406">Ion transport</keyword>
<evidence type="ECO:0000256" key="5">
    <source>
        <dbReference type="ARBA" id="ARBA00023065"/>
    </source>
</evidence>
<dbReference type="GO" id="GO:0005384">
    <property type="term" value="F:manganese ion transmembrane transporter activity"/>
    <property type="evidence" value="ECO:0007669"/>
    <property type="project" value="UniProtKB-UniRule"/>
</dbReference>
<dbReference type="HAMAP" id="MF_01521">
    <property type="entry name" value="MntP_pump"/>
    <property type="match status" value="1"/>
</dbReference>
<keyword evidence="6 8" id="KW-0472">Membrane</keyword>
<feature type="transmembrane region" description="Helical" evidence="8">
    <location>
        <begin position="6"/>
        <end position="27"/>
    </location>
</feature>
<keyword evidence="10" id="KW-1185">Reference proteome</keyword>
<evidence type="ECO:0000313" key="10">
    <source>
        <dbReference type="Proteomes" id="UP000623681"/>
    </source>
</evidence>
<evidence type="ECO:0000256" key="3">
    <source>
        <dbReference type="ARBA" id="ARBA00022692"/>
    </source>
</evidence>
<keyword evidence="3 8" id="KW-0812">Transmembrane</keyword>
<feature type="transmembrane region" description="Helical" evidence="8">
    <location>
        <begin position="34"/>
        <end position="55"/>
    </location>
</feature>
<dbReference type="RefSeq" id="WP_202767799.1">
    <property type="nucleotide sequence ID" value="NZ_JAESWA010000022.1"/>
</dbReference>
<evidence type="ECO:0000256" key="8">
    <source>
        <dbReference type="HAMAP-Rule" id="MF_01521"/>
    </source>
</evidence>
<dbReference type="EMBL" id="JAESWA010000022">
    <property type="protein sequence ID" value="MBL4932443.1"/>
    <property type="molecule type" value="Genomic_DNA"/>
</dbReference>
<protein>
    <recommendedName>
        <fullName evidence="8">Putative manganese efflux pump MntP</fullName>
    </recommendedName>
</protein>
<dbReference type="Pfam" id="PF02659">
    <property type="entry name" value="Mntp"/>
    <property type="match status" value="1"/>
</dbReference>
<evidence type="ECO:0000256" key="6">
    <source>
        <dbReference type="ARBA" id="ARBA00023136"/>
    </source>
</evidence>
<dbReference type="AlphaFoldDB" id="A0A937K5D0"/>
<organism evidence="9 10">
    <name type="scientific">Clostridium paridis</name>
    <dbReference type="NCBI Taxonomy" id="2803863"/>
    <lineage>
        <taxon>Bacteria</taxon>
        <taxon>Bacillati</taxon>
        <taxon>Bacillota</taxon>
        <taxon>Clostridia</taxon>
        <taxon>Eubacteriales</taxon>
        <taxon>Clostridiaceae</taxon>
        <taxon>Clostridium</taxon>
    </lineage>
</organism>
<feature type="transmembrane region" description="Helical" evidence="8">
    <location>
        <begin position="61"/>
        <end position="80"/>
    </location>
</feature>
<feature type="transmembrane region" description="Helical" evidence="8">
    <location>
        <begin position="162"/>
        <end position="180"/>
    </location>
</feature>
<proteinExistence type="inferred from homology"/>
<evidence type="ECO:0000256" key="7">
    <source>
        <dbReference type="ARBA" id="ARBA00023211"/>
    </source>
</evidence>
<sequence length="181" mass="19886">MIGVVIIALALAMDAFGVALSIGINCAVKRKNKFYFAISFGFFQFLLSLIGAIGGYYFNNYIANIPNIIGGAIIAVVGVLMIKEGMQQKDECILLNPKMYFVLGISVSIDALVVGFTALHDTINPLIVIFYTSIIGITTLILSLISFYISRYAKRISFIAKYADYIGGIILMIFGFKMMFL</sequence>
<dbReference type="PANTHER" id="PTHR35529:SF1">
    <property type="entry name" value="MANGANESE EFFLUX PUMP MNTP-RELATED"/>
    <property type="match status" value="1"/>
</dbReference>
<keyword evidence="1 8" id="KW-0813">Transport</keyword>
<comment type="subcellular location">
    <subcellularLocation>
        <location evidence="8">Cell membrane</location>
        <topology evidence="8">Multi-pass membrane protein</topology>
    </subcellularLocation>
</comment>
<keyword evidence="7 8" id="KW-0464">Manganese</keyword>
<dbReference type="GO" id="GO:0005886">
    <property type="term" value="C:plasma membrane"/>
    <property type="evidence" value="ECO:0007669"/>
    <property type="project" value="UniProtKB-SubCell"/>
</dbReference>
<keyword evidence="2 8" id="KW-1003">Cell membrane</keyword>
<dbReference type="InterPro" id="IPR003810">
    <property type="entry name" value="Mntp/YtaF"/>
</dbReference>